<gene>
    <name evidence="3" type="ORF">GH723_14410</name>
</gene>
<keyword evidence="2" id="KW-1133">Transmembrane helix</keyword>
<accession>A0A5Q2RH87</accession>
<keyword evidence="2" id="KW-0812">Transmembrane</keyword>
<dbReference type="KEGG" id="atq:GH723_14410"/>
<evidence type="ECO:0000256" key="1">
    <source>
        <dbReference type="SAM" id="MobiDB-lite"/>
    </source>
</evidence>
<organism evidence="3 4">
    <name type="scientific">Actinomarinicola tropica</name>
    <dbReference type="NCBI Taxonomy" id="2789776"/>
    <lineage>
        <taxon>Bacteria</taxon>
        <taxon>Bacillati</taxon>
        <taxon>Actinomycetota</taxon>
        <taxon>Acidimicrobiia</taxon>
        <taxon>Acidimicrobiales</taxon>
        <taxon>Iamiaceae</taxon>
        <taxon>Actinomarinicola</taxon>
    </lineage>
</organism>
<sequence>MGTTPRTPTPDGAPEPEPTLAAELGALLGDAGAAEEVLAGLREAAVEPVAEDVAARHLAAMFAAAGPGDVDLTGGPDAAGDDPDGGAVIDLTARRSKRAAVGGVIAIAALSLTGGLAAAGTLPAPLQNTVARVADAFSIPVPTADERDHVDVDDAPPTSTSADDTSTTTRPGQSGDTPGATAPGRTGETPGQSGDTPGATAPGRTGDTPGQSGETPGQSGDTPGQSGNPPGQSGDAPGQSGEAPGQSGSTPGATAPGQTGGPPPGQSGSTPGATAPGQGTPPNPPTGPDERPGSGASGGNQGTNGQGNGNQSGGNGQGNGNQGNGNQGNGNQGNGNGNPGRP</sequence>
<keyword evidence="4" id="KW-1185">Reference proteome</keyword>
<dbReference type="RefSeq" id="WP_153760304.1">
    <property type="nucleotide sequence ID" value="NZ_CP045851.1"/>
</dbReference>
<feature type="compositionally biased region" description="Low complexity" evidence="1">
    <location>
        <begin position="248"/>
        <end position="257"/>
    </location>
</feature>
<dbReference type="Proteomes" id="UP000334019">
    <property type="component" value="Chromosome"/>
</dbReference>
<feature type="compositionally biased region" description="Low complexity" evidence="1">
    <location>
        <begin position="155"/>
        <end position="169"/>
    </location>
</feature>
<reference evidence="3 4" key="1">
    <citation type="submission" date="2019-11" db="EMBL/GenBank/DDBJ databases">
        <authorList>
            <person name="He Y."/>
        </authorList>
    </citation>
    <scope>NUCLEOTIDE SEQUENCE [LARGE SCALE GENOMIC DNA]</scope>
    <source>
        <strain evidence="3 4">SCSIO 58843</strain>
    </source>
</reference>
<protein>
    <submittedName>
        <fullName evidence="3">Uncharacterized protein</fullName>
    </submittedName>
</protein>
<feature type="compositionally biased region" description="Low complexity" evidence="1">
    <location>
        <begin position="266"/>
        <end position="278"/>
    </location>
</feature>
<feature type="transmembrane region" description="Helical" evidence="2">
    <location>
        <begin position="99"/>
        <end position="122"/>
    </location>
</feature>
<feature type="region of interest" description="Disordered" evidence="1">
    <location>
        <begin position="139"/>
        <end position="342"/>
    </location>
</feature>
<keyword evidence="2" id="KW-0472">Membrane</keyword>
<dbReference type="EMBL" id="CP045851">
    <property type="protein sequence ID" value="QGG96198.1"/>
    <property type="molecule type" value="Genomic_DNA"/>
</dbReference>
<feature type="compositionally biased region" description="Gly residues" evidence="1">
    <location>
        <begin position="295"/>
        <end position="342"/>
    </location>
</feature>
<feature type="compositionally biased region" description="Polar residues" evidence="1">
    <location>
        <begin position="208"/>
        <end position="222"/>
    </location>
</feature>
<evidence type="ECO:0000313" key="4">
    <source>
        <dbReference type="Proteomes" id="UP000334019"/>
    </source>
</evidence>
<proteinExistence type="predicted"/>
<dbReference type="AlphaFoldDB" id="A0A5Q2RH87"/>
<evidence type="ECO:0000256" key="2">
    <source>
        <dbReference type="SAM" id="Phobius"/>
    </source>
</evidence>
<evidence type="ECO:0000313" key="3">
    <source>
        <dbReference type="EMBL" id="QGG96198.1"/>
    </source>
</evidence>
<feature type="compositionally biased region" description="Low complexity" evidence="1">
    <location>
        <begin position="223"/>
        <end position="234"/>
    </location>
</feature>
<name>A0A5Q2RH87_9ACTN</name>